<dbReference type="Gene3D" id="3.30.1540.20">
    <property type="entry name" value="MutL, C-terminal domain, dimerisation subdomain"/>
    <property type="match status" value="1"/>
</dbReference>
<dbReference type="Proteomes" id="UP000317624">
    <property type="component" value="Unassembled WGS sequence"/>
</dbReference>
<protein>
    <recommendedName>
        <fullName evidence="2 5">DNA mismatch repair protein MutL</fullName>
    </recommendedName>
</protein>
<evidence type="ECO:0000256" key="6">
    <source>
        <dbReference type="SAM" id="MobiDB-lite"/>
    </source>
</evidence>
<dbReference type="SUPFAM" id="SSF54211">
    <property type="entry name" value="Ribosomal protein S5 domain 2-like"/>
    <property type="match status" value="1"/>
</dbReference>
<dbReference type="InterPro" id="IPR020568">
    <property type="entry name" value="Ribosomal_Su5_D2-typ_SF"/>
</dbReference>
<dbReference type="Pfam" id="PF13589">
    <property type="entry name" value="HATPase_c_3"/>
    <property type="match status" value="1"/>
</dbReference>
<dbReference type="SUPFAM" id="SSF118116">
    <property type="entry name" value="DNA mismatch repair protein MutL"/>
    <property type="match status" value="1"/>
</dbReference>
<dbReference type="GO" id="GO:0004519">
    <property type="term" value="F:endonuclease activity"/>
    <property type="evidence" value="ECO:0007669"/>
    <property type="project" value="UniProtKB-KW"/>
</dbReference>
<reference evidence="9 10" key="1">
    <citation type="submission" date="2019-07" db="EMBL/GenBank/DDBJ databases">
        <title>Hymenobacter sp. straun FUR1 Genome sequencing and assembly.</title>
        <authorList>
            <person name="Chhetri G."/>
        </authorList>
    </citation>
    <scope>NUCLEOTIDE SEQUENCE [LARGE SCALE GENOMIC DNA]</scope>
    <source>
        <strain evidence="9 10">Fur1</strain>
    </source>
</reference>
<evidence type="ECO:0000256" key="4">
    <source>
        <dbReference type="ARBA" id="ARBA00023204"/>
    </source>
</evidence>
<dbReference type="OrthoDB" id="5096633at2"/>
<comment type="function">
    <text evidence="5">This protein is involved in the repair of mismatches in DNA. It is required for dam-dependent methyl-directed DNA mismatch repair. May act as a 'molecular matchmaker', a protein that promotes the formation of a stable complex between two or more DNA-binding proteins in an ATP-dependent manner without itself being part of a final effector complex.</text>
</comment>
<feature type="compositionally biased region" description="Pro residues" evidence="6">
    <location>
        <begin position="431"/>
        <end position="440"/>
    </location>
</feature>
<evidence type="ECO:0000256" key="1">
    <source>
        <dbReference type="ARBA" id="ARBA00006082"/>
    </source>
</evidence>
<dbReference type="InterPro" id="IPR014721">
    <property type="entry name" value="Ribsml_uS5_D2-typ_fold_subgr"/>
</dbReference>
<comment type="similarity">
    <text evidence="1 5">Belongs to the DNA mismatch repair MutL/HexB family.</text>
</comment>
<dbReference type="SMART" id="SM00853">
    <property type="entry name" value="MutL_C"/>
    <property type="match status" value="1"/>
</dbReference>
<dbReference type="HAMAP" id="MF_00149">
    <property type="entry name" value="DNA_mis_repair"/>
    <property type="match status" value="1"/>
</dbReference>
<proteinExistence type="inferred from homology"/>
<evidence type="ECO:0000256" key="5">
    <source>
        <dbReference type="HAMAP-Rule" id="MF_00149"/>
    </source>
</evidence>
<dbReference type="GO" id="GO:0006298">
    <property type="term" value="P:mismatch repair"/>
    <property type="evidence" value="ECO:0007669"/>
    <property type="project" value="UniProtKB-UniRule"/>
</dbReference>
<dbReference type="FunFam" id="3.30.565.10:FF:000003">
    <property type="entry name" value="DNA mismatch repair endonuclease MutL"/>
    <property type="match status" value="1"/>
</dbReference>
<comment type="caution">
    <text evidence="9">The sequence shown here is derived from an EMBL/GenBank/DDBJ whole genome shotgun (WGS) entry which is preliminary data.</text>
</comment>
<organism evidence="9 10">
    <name type="scientific">Hymenobacter setariae</name>
    <dbReference type="NCBI Taxonomy" id="2594794"/>
    <lineage>
        <taxon>Bacteria</taxon>
        <taxon>Pseudomonadati</taxon>
        <taxon>Bacteroidota</taxon>
        <taxon>Cytophagia</taxon>
        <taxon>Cytophagales</taxon>
        <taxon>Hymenobacteraceae</taxon>
        <taxon>Hymenobacter</taxon>
    </lineage>
</organism>
<dbReference type="GO" id="GO:0030983">
    <property type="term" value="F:mismatched DNA binding"/>
    <property type="evidence" value="ECO:0007669"/>
    <property type="project" value="InterPro"/>
</dbReference>
<keyword evidence="9" id="KW-0255">Endonuclease</keyword>
<dbReference type="InterPro" id="IPR020667">
    <property type="entry name" value="DNA_mismatch_repair_MutL"/>
</dbReference>
<dbReference type="InterPro" id="IPR037198">
    <property type="entry name" value="MutL_C_sf"/>
</dbReference>
<dbReference type="PANTHER" id="PTHR10073:SF12">
    <property type="entry name" value="DNA MISMATCH REPAIR PROTEIN MLH1"/>
    <property type="match status" value="1"/>
</dbReference>
<evidence type="ECO:0000313" key="9">
    <source>
        <dbReference type="EMBL" id="TVT38569.1"/>
    </source>
</evidence>
<dbReference type="RefSeq" id="WP_144851571.1">
    <property type="nucleotide sequence ID" value="NZ_VMRJ01000005.1"/>
</dbReference>
<feature type="compositionally biased region" description="Polar residues" evidence="6">
    <location>
        <begin position="468"/>
        <end position="480"/>
    </location>
</feature>
<evidence type="ECO:0000256" key="3">
    <source>
        <dbReference type="ARBA" id="ARBA00022763"/>
    </source>
</evidence>
<dbReference type="InterPro" id="IPR013507">
    <property type="entry name" value="DNA_mismatch_S5_2-like"/>
</dbReference>
<keyword evidence="4 5" id="KW-0234">DNA repair</keyword>
<dbReference type="CDD" id="cd16926">
    <property type="entry name" value="HATPase_MutL-MLH-PMS-like"/>
    <property type="match status" value="1"/>
</dbReference>
<dbReference type="CDD" id="cd00782">
    <property type="entry name" value="MutL_Trans"/>
    <property type="match status" value="1"/>
</dbReference>
<keyword evidence="9" id="KW-0540">Nuclease</keyword>
<dbReference type="PROSITE" id="PS00058">
    <property type="entry name" value="DNA_MISMATCH_REPAIR_1"/>
    <property type="match status" value="1"/>
</dbReference>
<dbReference type="AlphaFoldDB" id="A0A558BPX0"/>
<dbReference type="SUPFAM" id="SSF55874">
    <property type="entry name" value="ATPase domain of HSP90 chaperone/DNA topoisomerase II/histidine kinase"/>
    <property type="match status" value="1"/>
</dbReference>
<feature type="domain" description="DNA mismatch repair protein S5" evidence="8">
    <location>
        <begin position="209"/>
        <end position="327"/>
    </location>
</feature>
<dbReference type="Pfam" id="PF08676">
    <property type="entry name" value="MutL_C"/>
    <property type="match status" value="1"/>
</dbReference>
<dbReference type="InterPro" id="IPR042121">
    <property type="entry name" value="MutL_C_regsub"/>
</dbReference>
<dbReference type="InterPro" id="IPR038973">
    <property type="entry name" value="MutL/Mlh/Pms-like"/>
</dbReference>
<feature type="region of interest" description="Disordered" evidence="6">
    <location>
        <begin position="423"/>
        <end position="480"/>
    </location>
</feature>
<dbReference type="InterPro" id="IPR002099">
    <property type="entry name" value="MutL/Mlh/PMS"/>
</dbReference>
<dbReference type="SMART" id="SM01340">
    <property type="entry name" value="DNA_mis_repair"/>
    <property type="match status" value="1"/>
</dbReference>
<feature type="region of interest" description="Disordered" evidence="6">
    <location>
        <begin position="381"/>
        <end position="407"/>
    </location>
</feature>
<dbReference type="InterPro" id="IPR036890">
    <property type="entry name" value="HATPase_C_sf"/>
</dbReference>
<gene>
    <name evidence="5 9" type="primary">mutL</name>
    <name evidence="9" type="ORF">FNT36_20520</name>
</gene>
<dbReference type="NCBIfam" id="TIGR00585">
    <property type="entry name" value="mutl"/>
    <property type="match status" value="1"/>
</dbReference>
<dbReference type="Gene3D" id="3.30.230.10">
    <property type="match status" value="1"/>
</dbReference>
<name>A0A558BPX0_9BACT</name>
<dbReference type="GO" id="GO:0032300">
    <property type="term" value="C:mismatch repair complex"/>
    <property type="evidence" value="ECO:0007669"/>
    <property type="project" value="InterPro"/>
</dbReference>
<dbReference type="InterPro" id="IPR014762">
    <property type="entry name" value="DNA_mismatch_repair_CS"/>
</dbReference>
<dbReference type="GO" id="GO:0140664">
    <property type="term" value="F:ATP-dependent DNA damage sensor activity"/>
    <property type="evidence" value="ECO:0007669"/>
    <property type="project" value="InterPro"/>
</dbReference>
<dbReference type="InterPro" id="IPR014790">
    <property type="entry name" value="MutL_C"/>
</dbReference>
<feature type="compositionally biased region" description="Pro residues" evidence="6">
    <location>
        <begin position="449"/>
        <end position="465"/>
    </location>
</feature>
<evidence type="ECO:0000259" key="7">
    <source>
        <dbReference type="SMART" id="SM00853"/>
    </source>
</evidence>
<evidence type="ECO:0000259" key="8">
    <source>
        <dbReference type="SMART" id="SM01340"/>
    </source>
</evidence>
<dbReference type="Gene3D" id="3.30.1370.100">
    <property type="entry name" value="MutL, C-terminal domain, regulatory subdomain"/>
    <property type="match status" value="1"/>
</dbReference>
<keyword evidence="3 5" id="KW-0227">DNA damage</keyword>
<dbReference type="PANTHER" id="PTHR10073">
    <property type="entry name" value="DNA MISMATCH REPAIR PROTEIN MLH, PMS, MUTL"/>
    <property type="match status" value="1"/>
</dbReference>
<evidence type="ECO:0000256" key="2">
    <source>
        <dbReference type="ARBA" id="ARBA00021975"/>
    </source>
</evidence>
<sequence length="669" mass="72681">MPDIIQLLPEYLANQIAAGEVVQRPASVVKELLENAVDAGATSVQLIVKEAGKQLVQIVDNGSGMSPTDARMSLERHATSKIRSTEDLFRIRTLGFRGEALASIAAVAQVEIRTKQRGQETGTLLLVEGSQVSSQAPTACPDGTSIAVKNLFFNVPARRNFLKSNAVEMRHILDEFQHVALANPQIAFSLYQNDLEVFSLPAGKLSQRIVALLGNNYKEQLAGCEEVTPFITVKGYIGKPESAKKSRGDQFFFVNNRFIRSAYLNHAVLAAYEGLLPKDTHPFYVLFLELDPKTIDINVHPTKTEIKFEDEKTVYAVVRAAVRQALGLHSLTPSLDFEGDVNFAPIRPLRTSASGAGGELPAPTRHVEFNPDALASSVSAAALRQAGKSRSADAYERQPPSKPTEQAKRDLEAFYRELGQPVRPEGEPAAVTPPTPPAAAPAPTEAAPAPLPELPFLHPTPPTPTPAQALTQASGGSHSPRATQVLTRYVLLPVKSGLMLIDQEAARERILYEQYAAGQTRGAVHSQALLFPRPLTFSPSDFAVLQELTQPLHLLGFRFAEFGPLTIAVEAVPADLPAQGEKELLESLIEQFRSGSAPLRVDRREALARALARRVAQATSQPRLPDVELSALVDKLFACQVPNYTPDGRPTVVLLDGQQLAEFFRKPGT</sequence>
<dbReference type="EMBL" id="VMRJ01000005">
    <property type="protein sequence ID" value="TVT38569.1"/>
    <property type="molecule type" value="Genomic_DNA"/>
</dbReference>
<keyword evidence="10" id="KW-1185">Reference proteome</keyword>
<dbReference type="GO" id="GO:0005524">
    <property type="term" value="F:ATP binding"/>
    <property type="evidence" value="ECO:0007669"/>
    <property type="project" value="InterPro"/>
</dbReference>
<accession>A0A558BPX0</accession>
<evidence type="ECO:0000313" key="10">
    <source>
        <dbReference type="Proteomes" id="UP000317624"/>
    </source>
</evidence>
<dbReference type="GO" id="GO:0016887">
    <property type="term" value="F:ATP hydrolysis activity"/>
    <property type="evidence" value="ECO:0007669"/>
    <property type="project" value="InterPro"/>
</dbReference>
<dbReference type="Gene3D" id="3.30.565.10">
    <property type="entry name" value="Histidine kinase-like ATPase, C-terminal domain"/>
    <property type="match status" value="1"/>
</dbReference>
<dbReference type="InterPro" id="IPR042120">
    <property type="entry name" value="MutL_C_dimsub"/>
</dbReference>
<dbReference type="Pfam" id="PF01119">
    <property type="entry name" value="DNA_mis_repair"/>
    <property type="match status" value="1"/>
</dbReference>
<feature type="domain" description="MutL C-terminal dimerisation" evidence="7">
    <location>
        <begin position="481"/>
        <end position="623"/>
    </location>
</feature>
<keyword evidence="9" id="KW-0378">Hydrolase</keyword>